<comment type="caution">
    <text evidence="2">The sequence shown here is derived from an EMBL/GenBank/DDBJ whole genome shotgun (WGS) entry which is preliminary data.</text>
</comment>
<dbReference type="EMBL" id="JADYXP020000007">
    <property type="protein sequence ID" value="KAL0120758.1"/>
    <property type="molecule type" value="Genomic_DNA"/>
</dbReference>
<keyword evidence="3" id="KW-1185">Reference proteome</keyword>
<feature type="region of interest" description="Disordered" evidence="1">
    <location>
        <begin position="92"/>
        <end position="137"/>
    </location>
</feature>
<dbReference type="Proteomes" id="UP001430953">
    <property type="component" value="Unassembled WGS sequence"/>
</dbReference>
<evidence type="ECO:0000256" key="1">
    <source>
        <dbReference type="SAM" id="MobiDB-lite"/>
    </source>
</evidence>
<organism evidence="2 3">
    <name type="scientific">Cardiocondyla obscurior</name>
    <dbReference type="NCBI Taxonomy" id="286306"/>
    <lineage>
        <taxon>Eukaryota</taxon>
        <taxon>Metazoa</taxon>
        <taxon>Ecdysozoa</taxon>
        <taxon>Arthropoda</taxon>
        <taxon>Hexapoda</taxon>
        <taxon>Insecta</taxon>
        <taxon>Pterygota</taxon>
        <taxon>Neoptera</taxon>
        <taxon>Endopterygota</taxon>
        <taxon>Hymenoptera</taxon>
        <taxon>Apocrita</taxon>
        <taxon>Aculeata</taxon>
        <taxon>Formicoidea</taxon>
        <taxon>Formicidae</taxon>
        <taxon>Myrmicinae</taxon>
        <taxon>Cardiocondyla</taxon>
    </lineage>
</organism>
<protein>
    <submittedName>
        <fullName evidence="2">Uncharacterized protein</fullName>
    </submittedName>
</protein>
<dbReference type="AlphaFoldDB" id="A0AAW2FZE4"/>
<name>A0AAW2FZE4_9HYME</name>
<feature type="compositionally biased region" description="Polar residues" evidence="1">
    <location>
        <begin position="120"/>
        <end position="129"/>
    </location>
</feature>
<reference evidence="2 3" key="1">
    <citation type="submission" date="2023-03" db="EMBL/GenBank/DDBJ databases">
        <title>High recombination rates correlate with genetic variation in Cardiocondyla obscurior ants.</title>
        <authorList>
            <person name="Errbii M."/>
        </authorList>
    </citation>
    <scope>NUCLEOTIDE SEQUENCE [LARGE SCALE GENOMIC DNA]</scope>
    <source>
        <strain evidence="2">Alpha-2009</strain>
        <tissue evidence="2">Whole body</tissue>
    </source>
</reference>
<proteinExistence type="predicted"/>
<evidence type="ECO:0000313" key="2">
    <source>
        <dbReference type="EMBL" id="KAL0120758.1"/>
    </source>
</evidence>
<sequence length="137" mass="15464">MTRDANDSNRRRRHEQSERLGKVTVSWSIVFVLPMDQRGELLSLLLRRGKSIERLESVIRRLRDGYRGARLGQPIISELTLTSLSPPSPPFYLSPLSLDGESPGDSGNWRGGRVSKAKFRSSTTTTSVPRHNATRYI</sequence>
<gene>
    <name evidence="2" type="ORF">PUN28_008440</name>
</gene>
<accession>A0AAW2FZE4</accession>
<evidence type="ECO:0000313" key="3">
    <source>
        <dbReference type="Proteomes" id="UP001430953"/>
    </source>
</evidence>